<feature type="coiled-coil region" evidence="2">
    <location>
        <begin position="106"/>
        <end position="137"/>
    </location>
</feature>
<dbReference type="CDD" id="cd00093">
    <property type="entry name" value="HTH_XRE"/>
    <property type="match status" value="1"/>
</dbReference>
<dbReference type="PANTHER" id="PTHR46558">
    <property type="entry name" value="TRACRIPTIONAL REGULATORY PROTEIN-RELATED-RELATED"/>
    <property type="match status" value="1"/>
</dbReference>
<feature type="domain" description="HTH cro/C1-type" evidence="3">
    <location>
        <begin position="14"/>
        <end position="67"/>
    </location>
</feature>
<keyword evidence="1" id="KW-0238">DNA-binding</keyword>
<evidence type="ECO:0000256" key="2">
    <source>
        <dbReference type="SAM" id="Coils"/>
    </source>
</evidence>
<dbReference type="InterPro" id="IPR010982">
    <property type="entry name" value="Lambda_DNA-bd_dom_sf"/>
</dbReference>
<organism evidence="4 5">
    <name type="scientific">Pontibacter korlensis</name>
    <dbReference type="NCBI Taxonomy" id="400092"/>
    <lineage>
        <taxon>Bacteria</taxon>
        <taxon>Pseudomonadati</taxon>
        <taxon>Bacteroidota</taxon>
        <taxon>Cytophagia</taxon>
        <taxon>Cytophagales</taxon>
        <taxon>Hymenobacteraceae</taxon>
        <taxon>Pontibacter</taxon>
    </lineage>
</organism>
<dbReference type="SUPFAM" id="SSF47413">
    <property type="entry name" value="lambda repressor-like DNA-binding domains"/>
    <property type="match status" value="1"/>
</dbReference>
<dbReference type="PATRIC" id="fig|400092.3.peg.416"/>
<dbReference type="GO" id="GO:0003677">
    <property type="term" value="F:DNA binding"/>
    <property type="evidence" value="ECO:0007669"/>
    <property type="project" value="UniProtKB-KW"/>
</dbReference>
<dbReference type="STRING" id="400092.PKOR_01850"/>
<evidence type="ECO:0000259" key="3">
    <source>
        <dbReference type="PROSITE" id="PS50943"/>
    </source>
</evidence>
<dbReference type="Gene3D" id="1.10.260.40">
    <property type="entry name" value="lambda repressor-like DNA-binding domains"/>
    <property type="match status" value="1"/>
</dbReference>
<dbReference type="SMART" id="SM00530">
    <property type="entry name" value="HTH_XRE"/>
    <property type="match status" value="1"/>
</dbReference>
<dbReference type="OrthoDB" id="674774at2"/>
<protein>
    <submittedName>
        <fullName evidence="4">Transcriptional regulator</fullName>
    </submittedName>
</protein>
<evidence type="ECO:0000313" key="4">
    <source>
        <dbReference type="EMBL" id="AKD02111.1"/>
    </source>
</evidence>
<reference evidence="4 5" key="1">
    <citation type="journal article" date="2015" name="Sci. Rep.">
        <title>Unraveling adaptation of Pontibacter korlensis to radiation and infertility in desert through complete genome and comparative transcriptomic analysis.</title>
        <authorList>
            <person name="Dai J."/>
            <person name="Dai W."/>
            <person name="Qiu C."/>
            <person name="Yang Z."/>
            <person name="Zhang Y."/>
            <person name="Zhou M."/>
            <person name="Zhang L."/>
            <person name="Fang C."/>
            <person name="Gao Q."/>
            <person name="Yang Q."/>
            <person name="Li X."/>
            <person name="Wang Z."/>
            <person name="Wang Z."/>
            <person name="Jia Z."/>
            <person name="Chen X."/>
        </authorList>
    </citation>
    <scope>NUCLEOTIDE SEQUENCE [LARGE SCALE GENOMIC DNA]</scope>
    <source>
        <strain evidence="4 5">X14-1T</strain>
    </source>
</reference>
<dbReference type="Pfam" id="PF01381">
    <property type="entry name" value="HTH_3"/>
    <property type="match status" value="1"/>
</dbReference>
<proteinExistence type="predicted"/>
<gene>
    <name evidence="4" type="ORF">PKOR_01850</name>
</gene>
<dbReference type="EMBL" id="CP009621">
    <property type="protein sequence ID" value="AKD02111.1"/>
    <property type="molecule type" value="Genomic_DNA"/>
</dbReference>
<dbReference type="InterPro" id="IPR001387">
    <property type="entry name" value="Cro/C1-type_HTH"/>
</dbReference>
<dbReference type="PROSITE" id="PS50943">
    <property type="entry name" value="HTH_CROC1"/>
    <property type="match status" value="1"/>
</dbReference>
<sequence>MEATMKPSHIGRKISRIRELRGIKQEALAFELGVSQQSVSRMEQSENVEEETLQKVAKILGVSTEAIKNYNDEAVLNIISNTFNNHDNSATLQGHIIHYSPSFNPIDKLMEVIEENKKLYERLLESERAQNELLKKMIKD</sequence>
<dbReference type="AlphaFoldDB" id="A0A0E3UVS3"/>
<evidence type="ECO:0000313" key="5">
    <source>
        <dbReference type="Proteomes" id="UP000033109"/>
    </source>
</evidence>
<accession>A0A0E3UVS3</accession>
<keyword evidence="2" id="KW-0175">Coiled coil</keyword>
<dbReference type="Proteomes" id="UP000033109">
    <property type="component" value="Chromosome"/>
</dbReference>
<dbReference type="HOGENOM" id="CLU_147365_0_0_10"/>
<dbReference type="PANTHER" id="PTHR46558:SF4">
    <property type="entry name" value="DNA-BIDING PHAGE PROTEIN"/>
    <property type="match status" value="1"/>
</dbReference>
<name>A0A0E3UVS3_9BACT</name>
<keyword evidence="5" id="KW-1185">Reference proteome</keyword>
<evidence type="ECO:0000256" key="1">
    <source>
        <dbReference type="ARBA" id="ARBA00023125"/>
    </source>
</evidence>
<dbReference type="KEGG" id="pko:PKOR_01850"/>